<comment type="caution">
    <text evidence="1">The sequence shown here is derived from an EMBL/GenBank/DDBJ whole genome shotgun (WGS) entry which is preliminary data.</text>
</comment>
<dbReference type="AlphaFoldDB" id="A0A413M784"/>
<evidence type="ECO:0000313" key="3">
    <source>
        <dbReference type="Proteomes" id="UP000283431"/>
    </source>
</evidence>
<reference evidence="3 4" key="1">
    <citation type="submission" date="2018-08" db="EMBL/GenBank/DDBJ databases">
        <title>A genome reference for cultivated species of the human gut microbiota.</title>
        <authorList>
            <person name="Zou Y."/>
            <person name="Xue W."/>
            <person name="Luo G."/>
        </authorList>
    </citation>
    <scope>NUCLEOTIDE SEQUENCE [LARGE SCALE GENOMIC DNA]</scope>
    <source>
        <strain evidence="2 3">AM48-7</strain>
        <strain evidence="1 4">AM54-25XD</strain>
    </source>
</reference>
<organism evidence="1 4">
    <name type="scientific">Agathobacter rectalis</name>
    <dbReference type="NCBI Taxonomy" id="39491"/>
    <lineage>
        <taxon>Bacteria</taxon>
        <taxon>Bacillati</taxon>
        <taxon>Bacillota</taxon>
        <taxon>Clostridia</taxon>
        <taxon>Lachnospirales</taxon>
        <taxon>Lachnospiraceae</taxon>
        <taxon>Agathobacter</taxon>
    </lineage>
</organism>
<evidence type="ECO:0000313" key="2">
    <source>
        <dbReference type="EMBL" id="RGZ74871.1"/>
    </source>
</evidence>
<protein>
    <submittedName>
        <fullName evidence="1">Uncharacterized protein</fullName>
    </submittedName>
</protein>
<dbReference type="Proteomes" id="UP000285209">
    <property type="component" value="Unassembled WGS sequence"/>
</dbReference>
<gene>
    <name evidence="2" type="ORF">DW975_09360</name>
    <name evidence="1" type="ORF">DXA03_10765</name>
</gene>
<accession>A0A413M784</accession>
<dbReference type="Proteomes" id="UP000283431">
    <property type="component" value="Unassembled WGS sequence"/>
</dbReference>
<dbReference type="EMBL" id="QSDV01000021">
    <property type="protein sequence ID" value="RGZ17077.1"/>
    <property type="molecule type" value="Genomic_DNA"/>
</dbReference>
<evidence type="ECO:0000313" key="1">
    <source>
        <dbReference type="EMBL" id="RGZ17077.1"/>
    </source>
</evidence>
<dbReference type="EMBL" id="QSEN01000015">
    <property type="protein sequence ID" value="RGZ74871.1"/>
    <property type="molecule type" value="Genomic_DNA"/>
</dbReference>
<sequence length="69" mass="7797">MPMQHRNVPAWTPGQGEIEPWKASFDGFVEHRKPAKHNSYSILAVQRSTPETVYPPPCPQTVLLQLTIS</sequence>
<evidence type="ECO:0000313" key="4">
    <source>
        <dbReference type="Proteomes" id="UP000285209"/>
    </source>
</evidence>
<proteinExistence type="predicted"/>
<name>A0A413M784_9FIRM</name>